<dbReference type="InterPro" id="IPR013762">
    <property type="entry name" value="Integrase-like_cat_sf"/>
</dbReference>
<dbReference type="Gene3D" id="1.10.443.10">
    <property type="entry name" value="Intergrase catalytic core"/>
    <property type="match status" value="1"/>
</dbReference>
<dbReference type="Pfam" id="PF00589">
    <property type="entry name" value="Phage_integrase"/>
    <property type="match status" value="1"/>
</dbReference>
<comment type="caution">
    <text evidence="3">The sequence shown here is derived from an EMBL/GenBank/DDBJ whole genome shotgun (WGS) entry which is preliminary data.</text>
</comment>
<dbReference type="EMBL" id="JAUKFM010000002">
    <property type="protein sequence ID" value="MDN8619758.1"/>
    <property type="molecule type" value="Genomic_DNA"/>
</dbReference>
<dbReference type="PROSITE" id="PS51898">
    <property type="entry name" value="TYR_RECOMBINASE"/>
    <property type="match status" value="1"/>
</dbReference>
<proteinExistence type="predicted"/>
<name>A0ABT8Q3G1_9CORY</name>
<keyword evidence="1" id="KW-0233">DNA recombination</keyword>
<dbReference type="InterPro" id="IPR011010">
    <property type="entry name" value="DNA_brk_join_enz"/>
</dbReference>
<sequence length="176" mass="19037">MVTLLRWGELAGLRVRDVNVLRRCLTVAQEIARDDSGEWVPMEPKSWEQRTVAVAASIMPLIVKAIEGKGPDEFVWERPSGGCLRPLGHTSFFAHAVKRCVQDGVISDSLTPHGLRHVAAGLMVASGASVKAVQKQLGHKSAMLTLDTYADLLDGDLDEVAGRIDEGLRGLSWGVA</sequence>
<evidence type="ECO:0000313" key="4">
    <source>
        <dbReference type="Proteomes" id="UP001174347"/>
    </source>
</evidence>
<dbReference type="SUPFAM" id="SSF56349">
    <property type="entry name" value="DNA breaking-rejoining enzymes"/>
    <property type="match status" value="1"/>
</dbReference>
<reference evidence="3" key="1">
    <citation type="submission" date="2023-07" db="EMBL/GenBank/DDBJ databases">
        <title>Insights into the diversity of cutaneous corynebacteria.</title>
        <authorList>
            <person name="Bruggemann H."/>
            <person name="Poehlein A."/>
        </authorList>
    </citation>
    <scope>NUCLEOTIDE SEQUENCE</scope>
    <source>
        <strain evidence="3">P7_F1</strain>
    </source>
</reference>
<dbReference type="Proteomes" id="UP001174347">
    <property type="component" value="Unassembled WGS sequence"/>
</dbReference>
<evidence type="ECO:0000259" key="2">
    <source>
        <dbReference type="PROSITE" id="PS51898"/>
    </source>
</evidence>
<feature type="domain" description="Tyr recombinase" evidence="2">
    <location>
        <begin position="1"/>
        <end position="162"/>
    </location>
</feature>
<organism evidence="3 4">
    <name type="scientific">Corynebacterium kefirresidentii</name>
    <dbReference type="NCBI Taxonomy" id="1979527"/>
    <lineage>
        <taxon>Bacteria</taxon>
        <taxon>Bacillati</taxon>
        <taxon>Actinomycetota</taxon>
        <taxon>Actinomycetes</taxon>
        <taxon>Mycobacteriales</taxon>
        <taxon>Corynebacteriaceae</taxon>
        <taxon>Corynebacterium</taxon>
    </lineage>
</organism>
<keyword evidence="4" id="KW-1185">Reference proteome</keyword>
<evidence type="ECO:0000256" key="1">
    <source>
        <dbReference type="ARBA" id="ARBA00023172"/>
    </source>
</evidence>
<accession>A0ABT8Q3G1</accession>
<gene>
    <name evidence="3" type="ORF">Q0N36_04070</name>
</gene>
<dbReference type="InterPro" id="IPR002104">
    <property type="entry name" value="Integrase_catalytic"/>
</dbReference>
<evidence type="ECO:0000313" key="3">
    <source>
        <dbReference type="EMBL" id="MDN8619758.1"/>
    </source>
</evidence>
<protein>
    <submittedName>
        <fullName evidence="3">Tyrosine-type recombinase/integrase</fullName>
    </submittedName>
</protein>